<keyword evidence="1" id="KW-0472">Membrane</keyword>
<feature type="transmembrane region" description="Helical" evidence="1">
    <location>
        <begin position="72"/>
        <end position="89"/>
    </location>
</feature>
<accession>A0A6S6RUL4</accession>
<sequence>MLLMLLITGVWMLLLHTSLSIESFTDYYVQKSIFGLLEVVTPHLFAMGTVIFILTHFLSLKNKNSSFESKTTLILFSLMLISNLSMFFISETMAWLVWIKIISTFLFLIFSLFIMWRVVNRQY</sequence>
<name>A0A6S6RUL4_9BACT</name>
<feature type="transmembrane region" description="Helical" evidence="1">
    <location>
        <begin position="44"/>
        <end position="60"/>
    </location>
</feature>
<gene>
    <name evidence="2" type="ORF">HELGO_WM2245</name>
</gene>
<dbReference type="AlphaFoldDB" id="A0A6S6RUL4"/>
<reference evidence="2" key="1">
    <citation type="submission" date="2020-01" db="EMBL/GenBank/DDBJ databases">
        <authorList>
            <person name="Meier V. D."/>
            <person name="Meier V D."/>
        </authorList>
    </citation>
    <scope>NUCLEOTIDE SEQUENCE</scope>
    <source>
        <strain evidence="2">HLG_WM_MAG_06</strain>
    </source>
</reference>
<keyword evidence="1" id="KW-0812">Transmembrane</keyword>
<evidence type="ECO:0000256" key="1">
    <source>
        <dbReference type="SAM" id="Phobius"/>
    </source>
</evidence>
<feature type="transmembrane region" description="Helical" evidence="1">
    <location>
        <begin position="95"/>
        <end position="119"/>
    </location>
</feature>
<protein>
    <submittedName>
        <fullName evidence="2">Uncharacterized protein</fullName>
    </submittedName>
</protein>
<keyword evidence="1" id="KW-1133">Transmembrane helix</keyword>
<organism evidence="2">
    <name type="scientific">uncultured Sulfurovum sp</name>
    <dbReference type="NCBI Taxonomy" id="269237"/>
    <lineage>
        <taxon>Bacteria</taxon>
        <taxon>Pseudomonadati</taxon>
        <taxon>Campylobacterota</taxon>
        <taxon>Epsilonproteobacteria</taxon>
        <taxon>Campylobacterales</taxon>
        <taxon>Sulfurovaceae</taxon>
        <taxon>Sulfurovum</taxon>
        <taxon>environmental samples</taxon>
    </lineage>
</organism>
<dbReference type="EMBL" id="CACVAP010000011">
    <property type="protein sequence ID" value="CAA6798718.1"/>
    <property type="molecule type" value="Genomic_DNA"/>
</dbReference>
<evidence type="ECO:0000313" key="2">
    <source>
        <dbReference type="EMBL" id="CAA6798718.1"/>
    </source>
</evidence>
<proteinExistence type="predicted"/>